<accession>A0A975BQS6</accession>
<evidence type="ECO:0000313" key="1">
    <source>
        <dbReference type="EMBL" id="QTA89903.1"/>
    </source>
</evidence>
<dbReference type="AlphaFoldDB" id="A0A975BQS6"/>
<dbReference type="EMBL" id="CP061800">
    <property type="protein sequence ID" value="QTA89903.1"/>
    <property type="molecule type" value="Genomic_DNA"/>
</dbReference>
<dbReference type="Proteomes" id="UP000663722">
    <property type="component" value="Chromosome"/>
</dbReference>
<name>A0A975BQS6_9BACT</name>
<dbReference type="KEGG" id="dmm:dnm_059620"/>
<sequence length="48" mass="5529">MNRHNLREPELVPRLCLGMHTGRLCLPSSPETFSQTLPVVIEESFFFV</sequence>
<organism evidence="1 2">
    <name type="scientific">Desulfonema magnum</name>
    <dbReference type="NCBI Taxonomy" id="45655"/>
    <lineage>
        <taxon>Bacteria</taxon>
        <taxon>Pseudomonadati</taxon>
        <taxon>Thermodesulfobacteriota</taxon>
        <taxon>Desulfobacteria</taxon>
        <taxon>Desulfobacterales</taxon>
        <taxon>Desulfococcaceae</taxon>
        <taxon>Desulfonema</taxon>
    </lineage>
</organism>
<evidence type="ECO:0000313" key="2">
    <source>
        <dbReference type="Proteomes" id="UP000663722"/>
    </source>
</evidence>
<keyword evidence="2" id="KW-1185">Reference proteome</keyword>
<gene>
    <name evidence="1" type="ORF">dnm_059620</name>
</gene>
<proteinExistence type="predicted"/>
<protein>
    <submittedName>
        <fullName evidence="1">Uncharacterized protein</fullName>
    </submittedName>
</protein>
<reference evidence="1" key="1">
    <citation type="journal article" date="2021" name="Microb. Physiol.">
        <title>Proteogenomic Insights into the Physiology of Marine, Sulfate-Reducing, Filamentous Desulfonema limicola and Desulfonema magnum.</title>
        <authorList>
            <person name="Schnaars V."/>
            <person name="Wohlbrand L."/>
            <person name="Scheve S."/>
            <person name="Hinrichs C."/>
            <person name="Reinhardt R."/>
            <person name="Rabus R."/>
        </authorList>
    </citation>
    <scope>NUCLEOTIDE SEQUENCE</scope>
    <source>
        <strain evidence="1">4be13</strain>
    </source>
</reference>